<protein>
    <submittedName>
        <fullName evidence="2">Uncharacterized protein</fullName>
    </submittedName>
</protein>
<dbReference type="Proteomes" id="UP000299102">
    <property type="component" value="Unassembled WGS sequence"/>
</dbReference>
<organism evidence="2 3">
    <name type="scientific">Eumeta variegata</name>
    <name type="common">Bagworm moth</name>
    <name type="synonym">Eumeta japonica</name>
    <dbReference type="NCBI Taxonomy" id="151549"/>
    <lineage>
        <taxon>Eukaryota</taxon>
        <taxon>Metazoa</taxon>
        <taxon>Ecdysozoa</taxon>
        <taxon>Arthropoda</taxon>
        <taxon>Hexapoda</taxon>
        <taxon>Insecta</taxon>
        <taxon>Pterygota</taxon>
        <taxon>Neoptera</taxon>
        <taxon>Endopterygota</taxon>
        <taxon>Lepidoptera</taxon>
        <taxon>Glossata</taxon>
        <taxon>Ditrysia</taxon>
        <taxon>Tineoidea</taxon>
        <taxon>Psychidae</taxon>
        <taxon>Oiketicinae</taxon>
        <taxon>Eumeta</taxon>
    </lineage>
</organism>
<comment type="caution">
    <text evidence="2">The sequence shown here is derived from an EMBL/GenBank/DDBJ whole genome shotgun (WGS) entry which is preliminary data.</text>
</comment>
<gene>
    <name evidence="2" type="ORF">EVAR_2285_1</name>
</gene>
<proteinExistence type="predicted"/>
<sequence>MKTSKKEITIAIKDRPIETMQKIAAGEINLKILISTQYHCGREVRGHAQTPPALAKQRPAVNYEDLQIVENHGRGRDDPAQRRRDGEPASSTAAAPISRIDQLPLTALICHLDDGTERHFHPRALIHGTKHQKLFPRRGLMIESRVAFRGYSLKLSTVLSNIFLAAHSAPIIRDKLSVEL</sequence>
<dbReference type="EMBL" id="BGZK01000007">
    <property type="protein sequence ID" value="GBP00999.1"/>
    <property type="molecule type" value="Genomic_DNA"/>
</dbReference>
<dbReference type="AlphaFoldDB" id="A0A4C1SFR7"/>
<evidence type="ECO:0000256" key="1">
    <source>
        <dbReference type="SAM" id="MobiDB-lite"/>
    </source>
</evidence>
<feature type="compositionally biased region" description="Basic and acidic residues" evidence="1">
    <location>
        <begin position="71"/>
        <end position="87"/>
    </location>
</feature>
<evidence type="ECO:0000313" key="2">
    <source>
        <dbReference type="EMBL" id="GBP00999.1"/>
    </source>
</evidence>
<name>A0A4C1SFR7_EUMVA</name>
<keyword evidence="3" id="KW-1185">Reference proteome</keyword>
<evidence type="ECO:0000313" key="3">
    <source>
        <dbReference type="Proteomes" id="UP000299102"/>
    </source>
</evidence>
<reference evidence="2 3" key="1">
    <citation type="journal article" date="2019" name="Commun. Biol.">
        <title>The bagworm genome reveals a unique fibroin gene that provides high tensile strength.</title>
        <authorList>
            <person name="Kono N."/>
            <person name="Nakamura H."/>
            <person name="Ohtoshi R."/>
            <person name="Tomita M."/>
            <person name="Numata K."/>
            <person name="Arakawa K."/>
        </authorList>
    </citation>
    <scope>NUCLEOTIDE SEQUENCE [LARGE SCALE GENOMIC DNA]</scope>
</reference>
<accession>A0A4C1SFR7</accession>
<feature type="region of interest" description="Disordered" evidence="1">
    <location>
        <begin position="69"/>
        <end position="95"/>
    </location>
</feature>